<dbReference type="InterPro" id="IPR008166">
    <property type="entry name" value="Glyco_transf_92"/>
</dbReference>
<gene>
    <name evidence="7" type="ORF">PQO05_11105</name>
</gene>
<evidence type="ECO:0000256" key="2">
    <source>
        <dbReference type="ARBA" id="ARBA00022676"/>
    </source>
</evidence>
<keyword evidence="2 7" id="KW-0328">Glycosyltransferase</keyword>
<dbReference type="EC" id="2.4.-.-" evidence="7"/>
<reference evidence="7 8" key="1">
    <citation type="submission" date="2023-02" db="EMBL/GenBank/DDBJ databases">
        <title>Genome sequence of Mucilaginibacter jinjuensis strain KACC 16571.</title>
        <authorList>
            <person name="Kim S."/>
            <person name="Heo J."/>
            <person name="Kwon S.-W."/>
        </authorList>
    </citation>
    <scope>NUCLEOTIDE SEQUENCE [LARGE SCALE GENOMIC DNA]</scope>
    <source>
        <strain evidence="7 8">KACC 16571</strain>
    </source>
</reference>
<keyword evidence="5" id="KW-1133">Transmembrane helix</keyword>
<dbReference type="RefSeq" id="WP_273632980.1">
    <property type="nucleotide sequence ID" value="NZ_CP117167.1"/>
</dbReference>
<name>A0ABY7TD85_9SPHI</name>
<evidence type="ECO:0000256" key="6">
    <source>
        <dbReference type="ARBA" id="ARBA00023136"/>
    </source>
</evidence>
<evidence type="ECO:0000313" key="7">
    <source>
        <dbReference type="EMBL" id="WCT14480.1"/>
    </source>
</evidence>
<dbReference type="Pfam" id="PF01697">
    <property type="entry name" value="Glyco_transf_92"/>
    <property type="match status" value="1"/>
</dbReference>
<accession>A0ABY7TD85</accession>
<sequence>MIKPSHNNQICIVAIAKDEHQFLDEWLIYHRLIGFEKFLVYDNSRGYELKRFSAAHRNYLTVIPWHSNASMTETVNNQIKAYRHALDNFVGEFEWVLFLDIDEFMVLRKHCNIHQFLEDFGHASAITLNWHVFGHNGFYDDPYRLVTISLTKRMRAASPMGKTISKVSQIKSITSPHYCNLQSGERMDANNLVYQDDLYPSKTSIAHINHYSSRSFNRWMSRAARGDVNFNTIKCPDSERWRLTESDLLKEFVTRIAKDHNEIEDEFLVRFKYQILAGINSVKGDPTVFPGLLETDLISRITDQLDQIAELLTKEAHLPGEDDLDHWKSIATFLFHYGRYSANKLLEVHANKITEKASTLISSKSSSIYDRHITEYGVFIECLVQNSFIDADTNEVLQDIDIWVEYLLTINKPDNQIAVLEICKYLVYRIVNRINDPYHPREKLNREILSKAITGINIDQTGFNELKLLIEMIQRSIFYGKSYLTVSDKLEEAFNRWMDLTSKFDGDYEILCGLLEGGLSMIEAGYLTEEPLGRQIASDIQNIIDGIIISCDKDQVDINVNLQLWRYYYCKVKHSCGDANLYLTAIAALEKLLNKLGQLPVTGVSDVESNSAINMTISGIIARAGLGLLSAVSHQVMLV</sequence>
<evidence type="ECO:0000256" key="3">
    <source>
        <dbReference type="ARBA" id="ARBA00022679"/>
    </source>
</evidence>
<proteinExistence type="predicted"/>
<protein>
    <submittedName>
        <fullName evidence="7">Glycosyltransferase family 92 protein</fullName>
        <ecNumber evidence="7">2.4.-.-</ecNumber>
    </submittedName>
</protein>
<dbReference type="PANTHER" id="PTHR21461:SF69">
    <property type="entry name" value="GLYCOSYLTRANSFERASE FAMILY 92 PROTEIN"/>
    <property type="match status" value="1"/>
</dbReference>
<comment type="subcellular location">
    <subcellularLocation>
        <location evidence="1">Membrane</location>
        <topology evidence="1">Single-pass membrane protein</topology>
    </subcellularLocation>
</comment>
<dbReference type="EMBL" id="CP117167">
    <property type="protein sequence ID" value="WCT14480.1"/>
    <property type="molecule type" value="Genomic_DNA"/>
</dbReference>
<keyword evidence="3 7" id="KW-0808">Transferase</keyword>
<keyword evidence="4" id="KW-0812">Transmembrane</keyword>
<dbReference type="GO" id="GO:0016757">
    <property type="term" value="F:glycosyltransferase activity"/>
    <property type="evidence" value="ECO:0007669"/>
    <property type="project" value="UniProtKB-KW"/>
</dbReference>
<evidence type="ECO:0000256" key="4">
    <source>
        <dbReference type="ARBA" id="ARBA00022692"/>
    </source>
</evidence>
<dbReference type="PANTHER" id="PTHR21461">
    <property type="entry name" value="GLYCOSYLTRANSFERASE FAMILY 92 PROTEIN"/>
    <property type="match status" value="1"/>
</dbReference>
<dbReference type="Proteomes" id="UP001216139">
    <property type="component" value="Chromosome"/>
</dbReference>
<organism evidence="7 8">
    <name type="scientific">Mucilaginibacter jinjuensis</name>
    <dbReference type="NCBI Taxonomy" id="1176721"/>
    <lineage>
        <taxon>Bacteria</taxon>
        <taxon>Pseudomonadati</taxon>
        <taxon>Bacteroidota</taxon>
        <taxon>Sphingobacteriia</taxon>
        <taxon>Sphingobacteriales</taxon>
        <taxon>Sphingobacteriaceae</taxon>
        <taxon>Mucilaginibacter</taxon>
    </lineage>
</organism>
<evidence type="ECO:0000313" key="8">
    <source>
        <dbReference type="Proteomes" id="UP001216139"/>
    </source>
</evidence>
<keyword evidence="6" id="KW-0472">Membrane</keyword>
<evidence type="ECO:0000256" key="1">
    <source>
        <dbReference type="ARBA" id="ARBA00004167"/>
    </source>
</evidence>
<evidence type="ECO:0000256" key="5">
    <source>
        <dbReference type="ARBA" id="ARBA00022989"/>
    </source>
</evidence>
<keyword evidence="8" id="KW-1185">Reference proteome</keyword>